<comment type="caution">
    <text evidence="1">The sequence shown here is derived from an EMBL/GenBank/DDBJ whole genome shotgun (WGS) entry which is preliminary data.</text>
</comment>
<dbReference type="AlphaFoldDB" id="A0A1C7N8Q0"/>
<organism evidence="1 2">
    <name type="scientific">Choanephora cucurbitarum</name>
    <dbReference type="NCBI Taxonomy" id="101091"/>
    <lineage>
        <taxon>Eukaryota</taxon>
        <taxon>Fungi</taxon>
        <taxon>Fungi incertae sedis</taxon>
        <taxon>Mucoromycota</taxon>
        <taxon>Mucoromycotina</taxon>
        <taxon>Mucoromycetes</taxon>
        <taxon>Mucorales</taxon>
        <taxon>Mucorineae</taxon>
        <taxon>Choanephoraceae</taxon>
        <taxon>Choanephoroideae</taxon>
        <taxon>Choanephora</taxon>
    </lineage>
</organism>
<dbReference type="OrthoDB" id="2288597at2759"/>
<dbReference type="EMBL" id="LUGH01000408">
    <property type="protein sequence ID" value="OBZ85328.1"/>
    <property type="molecule type" value="Genomic_DNA"/>
</dbReference>
<dbReference type="InParanoid" id="A0A1C7N8Q0"/>
<evidence type="ECO:0000313" key="2">
    <source>
        <dbReference type="Proteomes" id="UP000093000"/>
    </source>
</evidence>
<gene>
    <name evidence="1" type="ORF">A0J61_06613</name>
</gene>
<feature type="non-terminal residue" evidence="1">
    <location>
        <position position="139"/>
    </location>
</feature>
<proteinExistence type="predicted"/>
<dbReference type="Proteomes" id="UP000093000">
    <property type="component" value="Unassembled WGS sequence"/>
</dbReference>
<protein>
    <submittedName>
        <fullName evidence="1">Uncharacterized protein</fullName>
    </submittedName>
</protein>
<name>A0A1C7N8Q0_9FUNG</name>
<evidence type="ECO:0000313" key="1">
    <source>
        <dbReference type="EMBL" id="OBZ85328.1"/>
    </source>
</evidence>
<keyword evidence="2" id="KW-1185">Reference proteome</keyword>
<accession>A0A1C7N8Q0</accession>
<reference evidence="1 2" key="1">
    <citation type="submission" date="2016-03" db="EMBL/GenBank/DDBJ databases">
        <title>Choanephora cucurbitarum.</title>
        <authorList>
            <person name="Min B."/>
            <person name="Park H."/>
            <person name="Park J.-H."/>
            <person name="Shin H.-D."/>
            <person name="Choi I.-G."/>
        </authorList>
    </citation>
    <scope>NUCLEOTIDE SEQUENCE [LARGE SCALE GENOMIC DNA]</scope>
    <source>
        <strain evidence="1 2">KUS-F28377</strain>
    </source>
</reference>
<sequence>MSEQYEQLTPEEIKEFRALEQRLQAQELRDEGQRDLPEEIYLELEETSRFNLKKKLKQYHRDTIKYEGGKWTQTGTINKVYLPELKRYQCDAAQMVSAIGKGADRLRTAGRRATEIFSELKYIFDEGGDEEALRETLEK</sequence>